<proteinExistence type="predicted"/>
<sequence length="132" mass="15000">MSENSLKAFDLFKENPKLFALYSAGIANQARVSMHQISVDSEFQQIFATVIRYLILVELQFNETFRSQLTRLAMQEAITGENPRILLSFLPDGNLADVSEIDIKSAIVNQFTDNGPLNQLLERNVIKFTFNL</sequence>
<accession>A0A7G9A4C8</accession>
<protein>
    <submittedName>
        <fullName evidence="1">Uncharacterized protein</fullName>
    </submittedName>
</protein>
<evidence type="ECO:0000313" key="1">
    <source>
        <dbReference type="EMBL" id="QNL31601.1"/>
    </source>
</evidence>
<reference evidence="1" key="1">
    <citation type="submission" date="2020-07" db="EMBL/GenBank/DDBJ databases">
        <title>Dissolved microcystin release linked to lysis of a Microcystis spp. bloom in Lake Erie (USA) attributed to a novel cyanophage.</title>
        <authorList>
            <person name="McKindles K.M."/>
            <person name="Manes M.A."/>
            <person name="DeMarco J.R."/>
            <person name="McClure A."/>
            <person name="McKay R.M."/>
            <person name="Davis T.W."/>
            <person name="Bullerjahn G.S."/>
        </authorList>
    </citation>
    <scope>NUCLEOTIDE SEQUENCE</scope>
</reference>
<organism evidence="1">
    <name type="scientific">Bacteriophage sp</name>
    <dbReference type="NCBI Taxonomy" id="38018"/>
    <lineage>
        <taxon>Viruses</taxon>
    </lineage>
</organism>
<name>A0A7G9A4C8_9VIRU</name>
<dbReference type="EMBL" id="MT840186">
    <property type="protein sequence ID" value="QNL31601.1"/>
    <property type="molecule type" value="Genomic_DNA"/>
</dbReference>